<comment type="caution">
    <text evidence="1">The sequence shown here is derived from an EMBL/GenBank/DDBJ whole genome shotgun (WGS) entry which is preliminary data.</text>
</comment>
<name>A0ABX0H8B7_9BACT</name>
<proteinExistence type="predicted"/>
<protein>
    <submittedName>
        <fullName evidence="1">Uncharacterized protein</fullName>
    </submittedName>
</protein>
<dbReference type="Proteomes" id="UP000649799">
    <property type="component" value="Unassembled WGS sequence"/>
</dbReference>
<accession>A0ABX0H8B7</accession>
<sequence length="74" mass="8246">MLLKKSPPDLVRAGKSLRRGGGICLFTEDGFKTDSYKVLFVKKFKKKKNYILNTQSALARQKTEPVLTVVSGLS</sequence>
<reference evidence="1 2" key="1">
    <citation type="submission" date="2020-03" db="EMBL/GenBank/DDBJ databases">
        <title>Cyclobacterium plantarum sp. nov., a marine bacterium isolated from a coastal-marine wetland.</title>
        <authorList>
            <person name="Sanchez-Porro C."/>
            <person name="Ventosa A."/>
            <person name="Amoozegar M."/>
        </authorList>
    </citation>
    <scope>NUCLEOTIDE SEQUENCE [LARGE SCALE GENOMIC DNA]</scope>
    <source>
        <strain evidence="1 2">GBPx2</strain>
    </source>
</reference>
<evidence type="ECO:0000313" key="1">
    <source>
        <dbReference type="EMBL" id="NHE56210.1"/>
    </source>
</evidence>
<keyword evidence="2" id="KW-1185">Reference proteome</keyword>
<organism evidence="1 2">
    <name type="scientific">Cyclobacterium plantarum</name>
    <dbReference type="NCBI Taxonomy" id="2716263"/>
    <lineage>
        <taxon>Bacteria</taxon>
        <taxon>Pseudomonadati</taxon>
        <taxon>Bacteroidota</taxon>
        <taxon>Cytophagia</taxon>
        <taxon>Cytophagales</taxon>
        <taxon>Cyclobacteriaceae</taxon>
        <taxon>Cyclobacterium</taxon>
    </lineage>
</organism>
<evidence type="ECO:0000313" key="2">
    <source>
        <dbReference type="Proteomes" id="UP000649799"/>
    </source>
</evidence>
<gene>
    <name evidence="1" type="ORF">G9Q97_05200</name>
</gene>
<dbReference type="RefSeq" id="WP_166143834.1">
    <property type="nucleotide sequence ID" value="NZ_JAANYN010000002.1"/>
</dbReference>
<dbReference type="EMBL" id="JAANYN010000002">
    <property type="protein sequence ID" value="NHE56210.1"/>
    <property type="molecule type" value="Genomic_DNA"/>
</dbReference>